<dbReference type="Proteomes" id="UP001197093">
    <property type="component" value="Unassembled WGS sequence"/>
</dbReference>
<evidence type="ECO:0000256" key="1">
    <source>
        <dbReference type="SAM" id="Phobius"/>
    </source>
</evidence>
<feature type="transmembrane region" description="Helical" evidence="1">
    <location>
        <begin position="38"/>
        <end position="64"/>
    </location>
</feature>
<comment type="caution">
    <text evidence="2">The sequence shown here is derived from an EMBL/GenBank/DDBJ whole genome shotgun (WGS) entry which is preliminary data.</text>
</comment>
<feature type="transmembrane region" description="Helical" evidence="1">
    <location>
        <begin position="198"/>
        <end position="215"/>
    </location>
</feature>
<dbReference type="EMBL" id="JAHCVI010000001">
    <property type="protein sequence ID" value="KAG7291437.1"/>
    <property type="molecule type" value="Genomic_DNA"/>
</dbReference>
<evidence type="ECO:0000313" key="2">
    <source>
        <dbReference type="EMBL" id="KAG7291437.1"/>
    </source>
</evidence>
<keyword evidence="1" id="KW-0812">Transmembrane</keyword>
<protein>
    <submittedName>
        <fullName evidence="2">Uncharacterized protein</fullName>
    </submittedName>
</protein>
<keyword evidence="1" id="KW-1133">Transmembrane helix</keyword>
<keyword evidence="1" id="KW-0472">Membrane</keyword>
<feature type="transmembrane region" description="Helical" evidence="1">
    <location>
        <begin position="116"/>
        <end position="132"/>
    </location>
</feature>
<feature type="transmembrane region" description="Helical" evidence="1">
    <location>
        <begin position="85"/>
        <end position="104"/>
    </location>
</feature>
<evidence type="ECO:0000313" key="3">
    <source>
        <dbReference type="Proteomes" id="UP001197093"/>
    </source>
</evidence>
<accession>A0AAD4I0U5</accession>
<gene>
    <name evidence="2" type="ORF">NEMBOFW57_001456</name>
</gene>
<name>A0AAD4I0U5_9PEZI</name>
<sequence length="261" mass="28416">MEAHWTPFLEAGKIKWDGGSIPILSSFYHNKFMNETPAVFALLGQFIGQGTAVPLFYFLCLTFGPGAAADARGPGSKPTTKSGTSFILPLMLAFHTLESFAAFLAPDPETRHWFTWTWQLLPLWVGLGDAFLSRRFPGAGLGLADETQLGVLTLIAAGVWGYMLRAAPYSLAAIVWPASLVHDAFVPHARFVLQLDNICTFGASFLWMAYSYVGLYRAGVLRGKDCLWVVSLLPVVVTVAGPAAGLVFASWWKQKAVGRSI</sequence>
<dbReference type="AlphaFoldDB" id="A0AAD4I0U5"/>
<organism evidence="2 3">
    <name type="scientific">Staphylotrichum longicolle</name>
    <dbReference type="NCBI Taxonomy" id="669026"/>
    <lineage>
        <taxon>Eukaryota</taxon>
        <taxon>Fungi</taxon>
        <taxon>Dikarya</taxon>
        <taxon>Ascomycota</taxon>
        <taxon>Pezizomycotina</taxon>
        <taxon>Sordariomycetes</taxon>
        <taxon>Sordariomycetidae</taxon>
        <taxon>Sordariales</taxon>
        <taxon>Chaetomiaceae</taxon>
        <taxon>Staphylotrichum</taxon>
    </lineage>
</organism>
<keyword evidence="3" id="KW-1185">Reference proteome</keyword>
<proteinExistence type="predicted"/>
<reference evidence="2" key="1">
    <citation type="submission" date="2023-02" db="EMBL/GenBank/DDBJ databases">
        <authorList>
            <person name="Palmer J.M."/>
        </authorList>
    </citation>
    <scope>NUCLEOTIDE SEQUENCE</scope>
    <source>
        <strain evidence="2">FW57</strain>
    </source>
</reference>
<feature type="transmembrane region" description="Helical" evidence="1">
    <location>
        <begin position="227"/>
        <end position="252"/>
    </location>
</feature>